<comment type="caution">
    <text evidence="2">The sequence shown here is derived from an EMBL/GenBank/DDBJ whole genome shotgun (WGS) entry which is preliminary data.</text>
</comment>
<dbReference type="Proteomes" id="UP001321473">
    <property type="component" value="Unassembled WGS sequence"/>
</dbReference>
<accession>A0AAQ4D7G4</accession>
<organism evidence="2 3">
    <name type="scientific">Amblyomma americanum</name>
    <name type="common">Lone star tick</name>
    <dbReference type="NCBI Taxonomy" id="6943"/>
    <lineage>
        <taxon>Eukaryota</taxon>
        <taxon>Metazoa</taxon>
        <taxon>Ecdysozoa</taxon>
        <taxon>Arthropoda</taxon>
        <taxon>Chelicerata</taxon>
        <taxon>Arachnida</taxon>
        <taxon>Acari</taxon>
        <taxon>Parasitiformes</taxon>
        <taxon>Ixodida</taxon>
        <taxon>Ixodoidea</taxon>
        <taxon>Ixodidae</taxon>
        <taxon>Amblyomminae</taxon>
        <taxon>Amblyomma</taxon>
    </lineage>
</organism>
<gene>
    <name evidence="2" type="ORF">V5799_003966</name>
</gene>
<feature type="domain" description="Platelet-derived growth factor (PDGF) family profile" evidence="1">
    <location>
        <begin position="62"/>
        <end position="128"/>
    </location>
</feature>
<reference evidence="2 3" key="1">
    <citation type="journal article" date="2023" name="Arcadia Sci">
        <title>De novo assembly of a long-read Amblyomma americanum tick genome.</title>
        <authorList>
            <person name="Chou S."/>
            <person name="Poskanzer K.E."/>
            <person name="Rollins M."/>
            <person name="Thuy-Boun P.S."/>
        </authorList>
    </citation>
    <scope>NUCLEOTIDE SEQUENCE [LARGE SCALE GENOMIC DNA]</scope>
    <source>
        <strain evidence="2">F_SG_1</strain>
        <tissue evidence="2">Salivary glands</tissue>
    </source>
</reference>
<sequence length="198" mass="22175">MPAARMALVVYALTTAFAGAELLLSRKELYREILRQLAPSGFHKPRQQRTGPSLPPGPPEVLRLPRLVEIERCEGSCHQRGRSCRPVAARVIAVQVVRVNVTSGKPQAQCAEEHLERHEKCTCMCELDKSHCTSQQVFVESICACHCPDLAEMHLCNGPDRRWDSATCQCTCLEGECSTGFHFSKKECRCVPMEEHRS</sequence>
<keyword evidence="3" id="KW-1185">Reference proteome</keyword>
<dbReference type="PROSITE" id="PS50278">
    <property type="entry name" value="PDGF_2"/>
    <property type="match status" value="1"/>
</dbReference>
<dbReference type="Pfam" id="PF00341">
    <property type="entry name" value="PDGF"/>
    <property type="match status" value="1"/>
</dbReference>
<name>A0AAQ4D7G4_AMBAM</name>
<dbReference type="AlphaFoldDB" id="A0AAQ4D7G4"/>
<protein>
    <recommendedName>
        <fullName evidence="1">Platelet-derived growth factor (PDGF) family profile domain-containing protein</fullName>
    </recommendedName>
</protein>
<proteinExistence type="predicted"/>
<dbReference type="Gene3D" id="2.10.90.10">
    <property type="entry name" value="Cystine-knot cytokines"/>
    <property type="match status" value="1"/>
</dbReference>
<evidence type="ECO:0000259" key="1">
    <source>
        <dbReference type="PROSITE" id="PS50278"/>
    </source>
</evidence>
<dbReference type="GO" id="GO:0008083">
    <property type="term" value="F:growth factor activity"/>
    <property type="evidence" value="ECO:0007669"/>
    <property type="project" value="InterPro"/>
</dbReference>
<dbReference type="InterPro" id="IPR000072">
    <property type="entry name" value="PDGF/VEGF_dom"/>
</dbReference>
<dbReference type="SUPFAM" id="SSF57501">
    <property type="entry name" value="Cystine-knot cytokines"/>
    <property type="match status" value="1"/>
</dbReference>
<evidence type="ECO:0000313" key="2">
    <source>
        <dbReference type="EMBL" id="KAK8758404.1"/>
    </source>
</evidence>
<dbReference type="GO" id="GO:0016020">
    <property type="term" value="C:membrane"/>
    <property type="evidence" value="ECO:0007669"/>
    <property type="project" value="InterPro"/>
</dbReference>
<dbReference type="InterPro" id="IPR029034">
    <property type="entry name" value="Cystine-knot_cytokine"/>
</dbReference>
<dbReference type="EMBL" id="JARKHS020034168">
    <property type="protein sequence ID" value="KAK8758404.1"/>
    <property type="molecule type" value="Genomic_DNA"/>
</dbReference>
<evidence type="ECO:0000313" key="3">
    <source>
        <dbReference type="Proteomes" id="UP001321473"/>
    </source>
</evidence>